<name>A0A0V0QF10_PSEPJ</name>
<evidence type="ECO:0000256" key="2">
    <source>
        <dbReference type="SAM" id="Phobius"/>
    </source>
</evidence>
<organism evidence="4 5">
    <name type="scientific">Pseudocohnilembus persalinus</name>
    <name type="common">Ciliate</name>
    <dbReference type="NCBI Taxonomy" id="266149"/>
    <lineage>
        <taxon>Eukaryota</taxon>
        <taxon>Sar</taxon>
        <taxon>Alveolata</taxon>
        <taxon>Ciliophora</taxon>
        <taxon>Intramacronucleata</taxon>
        <taxon>Oligohymenophorea</taxon>
        <taxon>Scuticociliatia</taxon>
        <taxon>Philasterida</taxon>
        <taxon>Pseudocohnilembidae</taxon>
        <taxon>Pseudocohnilembus</taxon>
    </lineage>
</organism>
<feature type="domain" description="LITAF" evidence="3">
    <location>
        <begin position="18"/>
        <end position="80"/>
    </location>
</feature>
<evidence type="ECO:0000313" key="4">
    <source>
        <dbReference type="EMBL" id="KRX00801.1"/>
    </source>
</evidence>
<evidence type="ECO:0000259" key="3">
    <source>
        <dbReference type="Pfam" id="PF10601"/>
    </source>
</evidence>
<reference evidence="4 5" key="1">
    <citation type="journal article" date="2015" name="Sci. Rep.">
        <title>Genome of the facultative scuticociliatosis pathogen Pseudocohnilembus persalinus provides insight into its virulence through horizontal gene transfer.</title>
        <authorList>
            <person name="Xiong J."/>
            <person name="Wang G."/>
            <person name="Cheng J."/>
            <person name="Tian M."/>
            <person name="Pan X."/>
            <person name="Warren A."/>
            <person name="Jiang C."/>
            <person name="Yuan D."/>
            <person name="Miao W."/>
        </authorList>
    </citation>
    <scope>NUCLEOTIDE SEQUENCE [LARGE SCALE GENOMIC DNA]</scope>
    <source>
        <strain evidence="4">36N120E</strain>
    </source>
</reference>
<dbReference type="Pfam" id="PF10601">
    <property type="entry name" value="zf-LITAF-like"/>
    <property type="match status" value="1"/>
</dbReference>
<proteinExistence type="predicted"/>
<keyword evidence="2" id="KW-1133">Transmembrane helix</keyword>
<dbReference type="EMBL" id="LDAU01000181">
    <property type="protein sequence ID" value="KRX00801.1"/>
    <property type="molecule type" value="Genomic_DNA"/>
</dbReference>
<dbReference type="Proteomes" id="UP000054937">
    <property type="component" value="Unassembled WGS sequence"/>
</dbReference>
<evidence type="ECO:0000256" key="1">
    <source>
        <dbReference type="SAM" id="MobiDB-lite"/>
    </source>
</evidence>
<comment type="caution">
    <text evidence="4">The sequence shown here is derived from an EMBL/GenBank/DDBJ whole genome shotgun (WGS) entry which is preliminary data.</text>
</comment>
<feature type="transmembrane region" description="Helical" evidence="2">
    <location>
        <begin position="109"/>
        <end position="128"/>
    </location>
</feature>
<keyword evidence="2" id="KW-0812">Transmembrane</keyword>
<dbReference type="InterPro" id="IPR006629">
    <property type="entry name" value="LITAF"/>
</dbReference>
<feature type="region of interest" description="Disordered" evidence="1">
    <location>
        <begin position="1"/>
        <end position="23"/>
    </location>
</feature>
<sequence length="288" mass="32885">MSDSEEEFQEEQEISQKGCPHCGSRSEPIFDKQPSKATFILSIISLIALGFYSILVIPLIIQATKTVVKKCYDCNQAIEYNDLFSIPSFNDQVLNFRFGSCALILSRKYAYVLLAVAILGYFLIGPSSDGSIQAENEPIFTDRTWLQYVDDCGKDVFISNGVRAKANYNKHYLNKIINWEGAFYQIREQRGVFSTEYGLYIKMNPTDSAANIQDIILILDSEIYEKYKKDIKNLKQGDILQFQGIISHMGDEYSYHVIQTSSIKFTKTNIDIDKIPTVIEYKLDQESI</sequence>
<keyword evidence="5" id="KW-1185">Reference proteome</keyword>
<dbReference type="AlphaFoldDB" id="A0A0V0QF10"/>
<dbReference type="OMA" id="YCHQELE"/>
<gene>
    <name evidence="4" type="ORF">PPERSA_01980</name>
</gene>
<feature type="transmembrane region" description="Helical" evidence="2">
    <location>
        <begin position="39"/>
        <end position="61"/>
    </location>
</feature>
<keyword evidence="2" id="KW-0472">Membrane</keyword>
<evidence type="ECO:0000313" key="5">
    <source>
        <dbReference type="Proteomes" id="UP000054937"/>
    </source>
</evidence>
<dbReference type="InParanoid" id="A0A0V0QF10"/>
<protein>
    <recommendedName>
        <fullName evidence="3">LITAF domain-containing protein</fullName>
    </recommendedName>
</protein>
<feature type="compositionally biased region" description="Acidic residues" evidence="1">
    <location>
        <begin position="1"/>
        <end position="13"/>
    </location>
</feature>
<dbReference type="OrthoDB" id="312321at2759"/>
<accession>A0A0V0QF10</accession>